<keyword evidence="2" id="KW-1185">Reference proteome</keyword>
<proteinExistence type="predicted"/>
<dbReference type="HOGENOM" id="CLU_1794437_0_0_11"/>
<evidence type="ECO:0000313" key="2">
    <source>
        <dbReference type="Proteomes" id="UP000002218"/>
    </source>
</evidence>
<sequence length="144" mass="15071">MGGDATTLDAQSTAWFETFCTGLQPLNALRNVDSQQGLADAMTQAGQAFQATAAQLATLPPPTFEGGSELSQTSQAAMQSFGQTFTEFGQRVLTIKDGDTAAQQQFQQDLQAAAAESPAAQIKLNPELTKAVQQIPACQTLGSS</sequence>
<evidence type="ECO:0000313" key="1">
    <source>
        <dbReference type="EMBL" id="ACV81636.1"/>
    </source>
</evidence>
<gene>
    <name evidence="1" type="ordered locus">Namu_5372</name>
</gene>
<dbReference type="Proteomes" id="UP000002218">
    <property type="component" value="Chromosome"/>
</dbReference>
<reference evidence="2" key="1">
    <citation type="submission" date="2009-09" db="EMBL/GenBank/DDBJ databases">
        <title>The complete genome of Nakamurella multipartita DSM 44233.</title>
        <authorList>
            <consortium name="US DOE Joint Genome Institute (JGI-PGF)"/>
            <person name="Lucas S."/>
            <person name="Copeland A."/>
            <person name="Lapidus A."/>
            <person name="Glavina del Rio T."/>
            <person name="Dalin E."/>
            <person name="Tice H."/>
            <person name="Bruce D."/>
            <person name="Goodwin L."/>
            <person name="Pitluck S."/>
            <person name="Kyrpides N."/>
            <person name="Mavromatis K."/>
            <person name="Ivanova N."/>
            <person name="Ovchinnikova G."/>
            <person name="Sims D."/>
            <person name="Meincke L."/>
            <person name="Brettin T."/>
            <person name="Detter J.C."/>
            <person name="Han C."/>
            <person name="Larimer F."/>
            <person name="Land M."/>
            <person name="Hauser L."/>
            <person name="Markowitz V."/>
            <person name="Cheng J.-F."/>
            <person name="Hugenholtz P."/>
            <person name="Woyke T."/>
            <person name="Wu D."/>
            <person name="Klenk H.-P."/>
            <person name="Eisen J.A."/>
        </authorList>
    </citation>
    <scope>NUCLEOTIDE SEQUENCE [LARGE SCALE GENOMIC DNA]</scope>
    <source>
        <strain evidence="2">ATCC 700099 / DSM 44233 / CIP 104796 / JCM 9543 / NBRC 105858 / Y-104</strain>
    </source>
</reference>
<accession>C8XDE6</accession>
<organism evidence="1 2">
    <name type="scientific">Nakamurella multipartita (strain ATCC 700099 / DSM 44233 / CIP 104796 / JCM 9543 / NBRC 105858 / Y-104)</name>
    <name type="common">Microsphaera multipartita</name>
    <dbReference type="NCBI Taxonomy" id="479431"/>
    <lineage>
        <taxon>Bacteria</taxon>
        <taxon>Bacillati</taxon>
        <taxon>Actinomycetota</taxon>
        <taxon>Actinomycetes</taxon>
        <taxon>Nakamurellales</taxon>
        <taxon>Nakamurellaceae</taxon>
        <taxon>Nakamurella</taxon>
    </lineage>
</organism>
<name>C8XDE6_NAKMY</name>
<dbReference type="AlphaFoldDB" id="C8XDE6"/>
<dbReference type="KEGG" id="nml:Namu_5372"/>
<dbReference type="EMBL" id="CP001737">
    <property type="protein sequence ID" value="ACV81636.1"/>
    <property type="molecule type" value="Genomic_DNA"/>
</dbReference>
<protein>
    <submittedName>
        <fullName evidence="1">Uncharacterized protein</fullName>
    </submittedName>
</protein>
<reference evidence="1 2" key="2">
    <citation type="journal article" date="2010" name="Stand. Genomic Sci.">
        <title>Complete genome sequence of Nakamurella multipartita type strain (Y-104).</title>
        <authorList>
            <person name="Tice H."/>
            <person name="Mayilraj S."/>
            <person name="Sims D."/>
            <person name="Lapidus A."/>
            <person name="Nolan M."/>
            <person name="Lucas S."/>
            <person name="Glavina Del Rio T."/>
            <person name="Copeland A."/>
            <person name="Cheng J.F."/>
            <person name="Meincke L."/>
            <person name="Bruce D."/>
            <person name="Goodwin L."/>
            <person name="Pitluck S."/>
            <person name="Ivanova N."/>
            <person name="Mavromatis K."/>
            <person name="Ovchinnikova G."/>
            <person name="Pati A."/>
            <person name="Chen A."/>
            <person name="Palaniappan K."/>
            <person name="Land M."/>
            <person name="Hauser L."/>
            <person name="Chang Y.J."/>
            <person name="Jeffries C.D."/>
            <person name="Detter J.C."/>
            <person name="Brettin T."/>
            <person name="Rohde M."/>
            <person name="Goker M."/>
            <person name="Bristow J."/>
            <person name="Eisen J.A."/>
            <person name="Markowitz V."/>
            <person name="Hugenholtz P."/>
            <person name="Kyrpides N.C."/>
            <person name="Klenk H.P."/>
            <person name="Chen F."/>
        </authorList>
    </citation>
    <scope>NUCLEOTIDE SEQUENCE [LARGE SCALE GENOMIC DNA]</scope>
    <source>
        <strain evidence="2">ATCC 700099 / DSM 44233 / CIP 104796 / JCM 9543 / NBRC 105858 / Y-104</strain>
    </source>
</reference>
<dbReference type="InParanoid" id="C8XDE6"/>